<feature type="domain" description="Response regulatory" evidence="2">
    <location>
        <begin position="11"/>
        <end position="136"/>
    </location>
</feature>
<evidence type="ECO:0000259" key="2">
    <source>
        <dbReference type="PROSITE" id="PS50110"/>
    </source>
</evidence>
<dbReference type="PANTHER" id="PTHR44520">
    <property type="entry name" value="RESPONSE REGULATOR RCP1-RELATED"/>
    <property type="match status" value="1"/>
</dbReference>
<evidence type="ECO:0000313" key="4">
    <source>
        <dbReference type="Proteomes" id="UP001596312"/>
    </source>
</evidence>
<dbReference type="InterPro" id="IPR001789">
    <property type="entry name" value="Sig_transdc_resp-reg_receiver"/>
</dbReference>
<dbReference type="EMBL" id="JBHSXQ010000001">
    <property type="protein sequence ID" value="MFC6904478.1"/>
    <property type="molecule type" value="Genomic_DNA"/>
</dbReference>
<dbReference type="Gene3D" id="3.40.50.2300">
    <property type="match status" value="1"/>
</dbReference>
<protein>
    <submittedName>
        <fullName evidence="3">Response regulator</fullName>
    </submittedName>
</protein>
<accession>A0ABD5UZ92</accession>
<dbReference type="RefSeq" id="WP_340602983.1">
    <property type="nucleotide sequence ID" value="NZ_JBBMXV010000001.1"/>
</dbReference>
<organism evidence="3 4">
    <name type="scientific">Halalkalicoccus tibetensis</name>
    <dbReference type="NCBI Taxonomy" id="175632"/>
    <lineage>
        <taxon>Archaea</taxon>
        <taxon>Methanobacteriati</taxon>
        <taxon>Methanobacteriota</taxon>
        <taxon>Stenosarchaea group</taxon>
        <taxon>Halobacteria</taxon>
        <taxon>Halobacteriales</taxon>
        <taxon>Halococcaceae</taxon>
        <taxon>Halalkalicoccus</taxon>
    </lineage>
</organism>
<comment type="caution">
    <text evidence="3">The sequence shown here is derived from an EMBL/GenBank/DDBJ whole genome shotgun (WGS) entry which is preliminary data.</text>
</comment>
<keyword evidence="4" id="KW-1185">Reference proteome</keyword>
<dbReference type="InterPro" id="IPR011006">
    <property type="entry name" value="CheY-like_superfamily"/>
</dbReference>
<evidence type="ECO:0000256" key="1">
    <source>
        <dbReference type="PROSITE-ProRule" id="PRU00169"/>
    </source>
</evidence>
<dbReference type="CDD" id="cd17557">
    <property type="entry name" value="REC_Rcp-like"/>
    <property type="match status" value="1"/>
</dbReference>
<dbReference type="SUPFAM" id="SSF52172">
    <property type="entry name" value="CheY-like"/>
    <property type="match status" value="1"/>
</dbReference>
<dbReference type="InterPro" id="IPR052893">
    <property type="entry name" value="TCS_response_regulator"/>
</dbReference>
<gene>
    <name evidence="3" type="ORF">ACFQGH_04625</name>
</gene>
<reference evidence="3 4" key="1">
    <citation type="journal article" date="2019" name="Int. J. Syst. Evol. Microbiol.">
        <title>The Global Catalogue of Microorganisms (GCM) 10K type strain sequencing project: providing services to taxonomists for standard genome sequencing and annotation.</title>
        <authorList>
            <consortium name="The Broad Institute Genomics Platform"/>
            <consortium name="The Broad Institute Genome Sequencing Center for Infectious Disease"/>
            <person name="Wu L."/>
            <person name="Ma J."/>
        </authorList>
    </citation>
    <scope>NUCLEOTIDE SEQUENCE [LARGE SCALE GENOMIC DNA]</scope>
    <source>
        <strain evidence="3 4">CGMCC 1.3240</strain>
    </source>
</reference>
<dbReference type="PROSITE" id="PS50110">
    <property type="entry name" value="RESPONSE_REGULATORY"/>
    <property type="match status" value="1"/>
</dbReference>
<feature type="modified residue" description="4-aspartylphosphate" evidence="1">
    <location>
        <position position="69"/>
    </location>
</feature>
<dbReference type="Proteomes" id="UP001596312">
    <property type="component" value="Unassembled WGS sequence"/>
</dbReference>
<keyword evidence="1" id="KW-0597">Phosphoprotein</keyword>
<name>A0ABD5UZ92_9EURY</name>
<sequence>MRNGEAFEPADILLVEDNYGDVKLTKEAFKEGRIANTLHVVGDGVEALDFLFQRNEYADAPRPDFVLLDLDLPRKTGDEVLEELRADPDRKEIPVIVLTGSKAQEDVVRSYELAANAYLTKPVDPGEFIDTILSTEQYWLSIVRLPTDPDLE</sequence>
<dbReference type="SMART" id="SM00448">
    <property type="entry name" value="REC"/>
    <property type="match status" value="1"/>
</dbReference>
<dbReference type="AlphaFoldDB" id="A0ABD5UZ92"/>
<dbReference type="PANTHER" id="PTHR44520:SF2">
    <property type="entry name" value="RESPONSE REGULATOR RCP1"/>
    <property type="match status" value="1"/>
</dbReference>
<evidence type="ECO:0000313" key="3">
    <source>
        <dbReference type="EMBL" id="MFC6904478.1"/>
    </source>
</evidence>
<dbReference type="Pfam" id="PF00072">
    <property type="entry name" value="Response_reg"/>
    <property type="match status" value="1"/>
</dbReference>
<proteinExistence type="predicted"/>